<dbReference type="InterPro" id="IPR017245">
    <property type="entry name" value="BLOC-1_complex_su-3"/>
</dbReference>
<organism evidence="2 3">
    <name type="scientific">Lymnaea stagnalis</name>
    <name type="common">Great pond snail</name>
    <name type="synonym">Helix stagnalis</name>
    <dbReference type="NCBI Taxonomy" id="6523"/>
    <lineage>
        <taxon>Eukaryota</taxon>
        <taxon>Metazoa</taxon>
        <taxon>Spiralia</taxon>
        <taxon>Lophotrochozoa</taxon>
        <taxon>Mollusca</taxon>
        <taxon>Gastropoda</taxon>
        <taxon>Heterobranchia</taxon>
        <taxon>Euthyneura</taxon>
        <taxon>Panpulmonata</taxon>
        <taxon>Hygrophila</taxon>
        <taxon>Lymnaeoidea</taxon>
        <taxon>Lymnaeidae</taxon>
        <taxon>Lymnaea</taxon>
    </lineage>
</organism>
<proteinExistence type="predicted"/>
<evidence type="ECO:0000256" key="1">
    <source>
        <dbReference type="SAM" id="MobiDB-lite"/>
    </source>
</evidence>
<gene>
    <name evidence="2" type="ORF">GSLYS_00005732001</name>
</gene>
<dbReference type="AlphaFoldDB" id="A0AAV2HCW7"/>
<dbReference type="Pfam" id="PF15753">
    <property type="entry name" value="BLOC1S3"/>
    <property type="match status" value="1"/>
</dbReference>
<accession>A0AAV2HCW7</accession>
<dbReference type="EMBL" id="CAXITT010000094">
    <property type="protein sequence ID" value="CAL1531637.1"/>
    <property type="molecule type" value="Genomic_DNA"/>
</dbReference>
<feature type="compositionally biased region" description="Acidic residues" evidence="1">
    <location>
        <begin position="13"/>
        <end position="23"/>
    </location>
</feature>
<comment type="caution">
    <text evidence="2">The sequence shown here is derived from an EMBL/GenBank/DDBJ whole genome shotgun (WGS) entry which is preliminary data.</text>
</comment>
<feature type="non-terminal residue" evidence="2">
    <location>
        <position position="90"/>
    </location>
</feature>
<protein>
    <submittedName>
        <fullName evidence="2">Uncharacterized protein</fullName>
    </submittedName>
</protein>
<sequence length="90" mass="9860">MDSYKTVVQGEASESEDDEELEIDDKPNAVVVAGEASESEEEELDTSLSTSRKDIPPLKLSEHSISFESIDDISSVPTLTLKQAGRPKYD</sequence>
<keyword evidence="3" id="KW-1185">Reference proteome</keyword>
<evidence type="ECO:0000313" key="3">
    <source>
        <dbReference type="Proteomes" id="UP001497497"/>
    </source>
</evidence>
<name>A0AAV2HCW7_LYMST</name>
<feature type="region of interest" description="Disordered" evidence="1">
    <location>
        <begin position="1"/>
        <end position="59"/>
    </location>
</feature>
<evidence type="ECO:0000313" key="2">
    <source>
        <dbReference type="EMBL" id="CAL1531637.1"/>
    </source>
</evidence>
<reference evidence="2 3" key="1">
    <citation type="submission" date="2024-04" db="EMBL/GenBank/DDBJ databases">
        <authorList>
            <consortium name="Genoscope - CEA"/>
            <person name="William W."/>
        </authorList>
    </citation>
    <scope>NUCLEOTIDE SEQUENCE [LARGE SCALE GENOMIC DNA]</scope>
</reference>
<dbReference type="Proteomes" id="UP001497497">
    <property type="component" value="Unassembled WGS sequence"/>
</dbReference>